<dbReference type="SUPFAM" id="SSF53756">
    <property type="entry name" value="UDP-Glycosyltransferase/glycogen phosphorylase"/>
    <property type="match status" value="1"/>
</dbReference>
<comment type="catalytic activity">
    <reaction evidence="10">
        <text>Mur2Ac(oyl-L-Ala-gamma-D-Glu-L-Lys-D-Ala-D-Ala)-di-trans,octa-cis-undecaprenyl diphosphate + UDP-N-acetyl-alpha-D-glucosamine = beta-D-GlcNAc-(1-&gt;4)-Mur2Ac(oyl-L-Ala-gamma-D-Glu-L-Lys-D-Ala-D-Ala)-di-trans,octa-cis-undecaprenyl diphosphate + UDP + H(+)</text>
        <dbReference type="Rhea" id="RHEA:23192"/>
        <dbReference type="ChEBI" id="CHEBI:15378"/>
        <dbReference type="ChEBI" id="CHEBI:57705"/>
        <dbReference type="ChEBI" id="CHEBI:58223"/>
        <dbReference type="ChEBI" id="CHEBI:60032"/>
        <dbReference type="ChEBI" id="CHEBI:60033"/>
        <dbReference type="EC" id="2.4.1.227"/>
    </reaction>
</comment>
<dbReference type="AlphaFoldDB" id="A0A1G6DL27"/>
<accession>A0A1G6DL27</accession>
<dbReference type="GO" id="GO:0009252">
    <property type="term" value="P:peptidoglycan biosynthetic process"/>
    <property type="evidence" value="ECO:0007669"/>
    <property type="project" value="UniProtKB-UniRule"/>
</dbReference>
<dbReference type="CDD" id="cd03785">
    <property type="entry name" value="GT28_MurG"/>
    <property type="match status" value="1"/>
</dbReference>
<evidence type="ECO:0000256" key="8">
    <source>
        <dbReference type="ARBA" id="ARBA00023306"/>
    </source>
</evidence>
<keyword evidence="9 10" id="KW-0961">Cell wall biogenesis/degradation</keyword>
<keyword evidence="4 10" id="KW-0808">Transferase</keyword>
<dbReference type="RefSeq" id="WP_074486708.1">
    <property type="nucleotide sequence ID" value="NZ_FMXP01000042.1"/>
</dbReference>
<evidence type="ECO:0000256" key="10">
    <source>
        <dbReference type="HAMAP-Rule" id="MF_00033"/>
    </source>
</evidence>
<dbReference type="InterPro" id="IPR006009">
    <property type="entry name" value="GlcNAc_MurG"/>
</dbReference>
<evidence type="ECO:0000259" key="11">
    <source>
        <dbReference type="Pfam" id="PF03033"/>
    </source>
</evidence>
<name>A0A1G6DL27_9STRE</name>
<evidence type="ECO:0000256" key="4">
    <source>
        <dbReference type="ARBA" id="ARBA00022679"/>
    </source>
</evidence>
<keyword evidence="7 10" id="KW-0472">Membrane</keyword>
<evidence type="ECO:0000313" key="13">
    <source>
        <dbReference type="EMBL" id="SDB45840.1"/>
    </source>
</evidence>
<dbReference type="Gene3D" id="3.40.50.2000">
    <property type="entry name" value="Glycogen Phosphorylase B"/>
    <property type="match status" value="2"/>
</dbReference>
<dbReference type="UniPathway" id="UPA00219"/>
<feature type="domain" description="Glycosyltransferase family 28 N-terminal" evidence="11">
    <location>
        <begin position="8"/>
        <end position="148"/>
    </location>
</feature>
<dbReference type="GO" id="GO:0005975">
    <property type="term" value="P:carbohydrate metabolic process"/>
    <property type="evidence" value="ECO:0007669"/>
    <property type="project" value="InterPro"/>
</dbReference>
<comment type="pathway">
    <text evidence="10">Cell wall biogenesis; peptidoglycan biosynthesis.</text>
</comment>
<keyword evidence="1 10" id="KW-1003">Cell membrane</keyword>
<dbReference type="GO" id="GO:0050511">
    <property type="term" value="F:undecaprenyldiphospho-muramoylpentapeptide beta-N-acetylglucosaminyltransferase activity"/>
    <property type="evidence" value="ECO:0007669"/>
    <property type="project" value="UniProtKB-UniRule"/>
</dbReference>
<dbReference type="InterPro" id="IPR007235">
    <property type="entry name" value="Glyco_trans_28_C"/>
</dbReference>
<protein>
    <recommendedName>
        <fullName evidence="10">UDP-N-acetylglucosamine--N-acetylmuramyl-(pentapeptide) pyrophosphoryl-undecaprenol N-acetylglucosamine transferase</fullName>
        <ecNumber evidence="10">2.4.1.227</ecNumber>
    </recommendedName>
    <alternativeName>
        <fullName evidence="10">Undecaprenyl-PP-MurNAc-pentapeptide-UDPGlcNAc GlcNAc transferase</fullName>
    </alternativeName>
</protein>
<keyword evidence="5 10" id="KW-0133">Cell shape</keyword>
<evidence type="ECO:0000256" key="3">
    <source>
        <dbReference type="ARBA" id="ARBA00022676"/>
    </source>
</evidence>
<evidence type="ECO:0000256" key="6">
    <source>
        <dbReference type="ARBA" id="ARBA00022984"/>
    </source>
</evidence>
<dbReference type="Pfam" id="PF03033">
    <property type="entry name" value="Glyco_transf_28"/>
    <property type="match status" value="1"/>
</dbReference>
<gene>
    <name evidence="10" type="primary">murG</name>
    <name evidence="13" type="ORF">SAMN02910293_02283</name>
</gene>
<evidence type="ECO:0000313" key="14">
    <source>
        <dbReference type="Proteomes" id="UP000182508"/>
    </source>
</evidence>
<dbReference type="STRING" id="439219.SAMN02910293_02283"/>
<dbReference type="EC" id="2.4.1.227" evidence="10"/>
<dbReference type="GO" id="GO:0005886">
    <property type="term" value="C:plasma membrane"/>
    <property type="evidence" value="ECO:0007669"/>
    <property type="project" value="UniProtKB-SubCell"/>
</dbReference>
<evidence type="ECO:0000256" key="7">
    <source>
        <dbReference type="ARBA" id="ARBA00023136"/>
    </source>
</evidence>
<reference evidence="13 14" key="1">
    <citation type="submission" date="2016-10" db="EMBL/GenBank/DDBJ databases">
        <authorList>
            <person name="de Groot N.N."/>
        </authorList>
    </citation>
    <scope>NUCLEOTIDE SEQUENCE [LARGE SCALE GENOMIC DNA]</scope>
    <source>
        <strain evidence="13 14">A-4</strain>
    </source>
</reference>
<dbReference type="GO" id="GO:0008360">
    <property type="term" value="P:regulation of cell shape"/>
    <property type="evidence" value="ECO:0007669"/>
    <property type="project" value="UniProtKB-KW"/>
</dbReference>
<dbReference type="GO" id="GO:0071555">
    <property type="term" value="P:cell wall organization"/>
    <property type="evidence" value="ECO:0007669"/>
    <property type="project" value="UniProtKB-KW"/>
</dbReference>
<dbReference type="InterPro" id="IPR004276">
    <property type="entry name" value="GlycoTrans_28_N"/>
</dbReference>
<dbReference type="EMBL" id="FMXP01000042">
    <property type="protein sequence ID" value="SDB45840.1"/>
    <property type="molecule type" value="Genomic_DNA"/>
</dbReference>
<keyword evidence="2 10" id="KW-0132">Cell division</keyword>
<dbReference type="PANTHER" id="PTHR21015">
    <property type="entry name" value="UDP-N-ACETYLGLUCOSAMINE--N-ACETYLMURAMYL-(PENTAPEPTIDE) PYROPHOSPHORYL-UNDECAPRENOL N-ACETYLGLUCOSAMINE TRANSFERASE 1"/>
    <property type="match status" value="1"/>
</dbReference>
<feature type="binding site" evidence="10">
    <location>
        <position position="199"/>
    </location>
    <ligand>
        <name>UDP-N-acetyl-alpha-D-glucosamine</name>
        <dbReference type="ChEBI" id="CHEBI:57705"/>
    </ligand>
</feature>
<dbReference type="eggNOG" id="COG0707">
    <property type="taxonomic scope" value="Bacteria"/>
</dbReference>
<comment type="similarity">
    <text evidence="10">Belongs to the glycosyltransferase 28 family. MurG subfamily.</text>
</comment>
<dbReference type="PANTHER" id="PTHR21015:SF27">
    <property type="entry name" value="UDP-N-ACETYLGLUCOSAMINE--N-ACETYLMURAMYL-(PENTAPEPTIDE) PYROPHOSPHORYL-UNDECAPRENOL N-ACETYLGLUCOSAMINE TRANSFERASE"/>
    <property type="match status" value="1"/>
</dbReference>
<dbReference type="GO" id="GO:0051301">
    <property type="term" value="P:cell division"/>
    <property type="evidence" value="ECO:0007669"/>
    <property type="project" value="UniProtKB-KW"/>
</dbReference>
<keyword evidence="8 10" id="KW-0131">Cell cycle</keyword>
<feature type="domain" description="Glycosyl transferase family 28 C-terminal" evidence="12">
    <location>
        <begin position="192"/>
        <end position="337"/>
    </location>
</feature>
<feature type="binding site" evidence="10">
    <location>
        <position position="290"/>
    </location>
    <ligand>
        <name>UDP-N-acetyl-alpha-D-glucosamine</name>
        <dbReference type="ChEBI" id="CHEBI:57705"/>
    </ligand>
</feature>
<evidence type="ECO:0000256" key="9">
    <source>
        <dbReference type="ARBA" id="ARBA00023316"/>
    </source>
</evidence>
<keyword evidence="14" id="KW-1185">Reference proteome</keyword>
<dbReference type="Proteomes" id="UP000182508">
    <property type="component" value="Unassembled WGS sequence"/>
</dbReference>
<proteinExistence type="inferred from homology"/>
<evidence type="ECO:0000256" key="1">
    <source>
        <dbReference type="ARBA" id="ARBA00022475"/>
    </source>
</evidence>
<comment type="caution">
    <text evidence="10">Lacks conserved residue(s) required for the propagation of feature annotation.</text>
</comment>
<dbReference type="HAMAP" id="MF_00033">
    <property type="entry name" value="MurG"/>
    <property type="match status" value="1"/>
</dbReference>
<organism evidence="13 14">
    <name type="scientific">Streptococcus henryi</name>
    <dbReference type="NCBI Taxonomy" id="439219"/>
    <lineage>
        <taxon>Bacteria</taxon>
        <taxon>Bacillati</taxon>
        <taxon>Bacillota</taxon>
        <taxon>Bacilli</taxon>
        <taxon>Lactobacillales</taxon>
        <taxon>Streptococcaceae</taxon>
        <taxon>Streptococcus</taxon>
    </lineage>
</organism>
<sequence length="361" mass="40265">MATKKKRIVFTGGGTVGHVTLNLILIPRFIKDGWEVHYIGDKHGIEHEQIEKLGLDVSFHSIATGKLRRYFSWQNMLDVFKVGFGILQSMVIIAKIRPQALFSKGGFVSVPPVIAAKTLGVPVFVHESDLSMGLANKIAYKFATTMYTTFEQAHGLVKAKHIGAITKVGSPSDFDQNQIDKIKEAFDPELKTLLFIGGSAGARVFNDFISNSSELVQHFNVINISGDKSLNTLSKNLYRVDYVTDLYQPLMDMTDVVITRGGSNTIFELLAMHKLHLIVPLGKEASRGDQLENADYFEKKGYARQLQEPDLTFENLTREVALLLSQKEQYEGAMANSTEIKSQDEFYDLLTAEIARVVKGK</sequence>
<evidence type="ECO:0000256" key="2">
    <source>
        <dbReference type="ARBA" id="ARBA00022618"/>
    </source>
</evidence>
<keyword evidence="3 10" id="KW-0328">Glycosyltransferase</keyword>
<comment type="function">
    <text evidence="10">Cell wall formation. Catalyzes the transfer of a GlcNAc subunit on undecaprenyl-pyrophosphoryl-MurNAc-pentapeptide (lipid intermediate I) to form undecaprenyl-pyrophosphoryl-MurNAc-(pentapeptide)GlcNAc (lipid intermediate II).</text>
</comment>
<keyword evidence="6 10" id="KW-0573">Peptidoglycan synthesis</keyword>
<dbReference type="Pfam" id="PF04101">
    <property type="entry name" value="Glyco_tran_28_C"/>
    <property type="match status" value="1"/>
</dbReference>
<evidence type="ECO:0000259" key="12">
    <source>
        <dbReference type="Pfam" id="PF04101"/>
    </source>
</evidence>
<comment type="subcellular location">
    <subcellularLocation>
        <location evidence="10">Cell membrane</location>
        <topology evidence="10">Peripheral membrane protein</topology>
        <orientation evidence="10">Cytoplasmic side</orientation>
    </subcellularLocation>
</comment>
<evidence type="ECO:0000256" key="5">
    <source>
        <dbReference type="ARBA" id="ARBA00022960"/>
    </source>
</evidence>